<name>A0A8S1K6X9_PARPR</name>
<feature type="transmembrane region" description="Helical" evidence="1">
    <location>
        <begin position="221"/>
        <end position="244"/>
    </location>
</feature>
<dbReference type="EMBL" id="CAJJDM010000012">
    <property type="protein sequence ID" value="CAD8051029.1"/>
    <property type="molecule type" value="Genomic_DNA"/>
</dbReference>
<protein>
    <recommendedName>
        <fullName evidence="4">Transmembrane protein</fullName>
    </recommendedName>
</protein>
<keyword evidence="3" id="KW-1185">Reference proteome</keyword>
<reference evidence="2" key="1">
    <citation type="submission" date="2021-01" db="EMBL/GenBank/DDBJ databases">
        <authorList>
            <consortium name="Genoscope - CEA"/>
            <person name="William W."/>
        </authorList>
    </citation>
    <scope>NUCLEOTIDE SEQUENCE</scope>
</reference>
<dbReference type="OMA" id="CYHEMIP"/>
<gene>
    <name evidence="2" type="ORF">PPRIM_AZ9-3.1.T0170355</name>
</gene>
<feature type="transmembrane region" description="Helical" evidence="1">
    <location>
        <begin position="264"/>
        <end position="284"/>
    </location>
</feature>
<keyword evidence="1" id="KW-0812">Transmembrane</keyword>
<evidence type="ECO:0000313" key="2">
    <source>
        <dbReference type="EMBL" id="CAD8051029.1"/>
    </source>
</evidence>
<feature type="transmembrane region" description="Helical" evidence="1">
    <location>
        <begin position="125"/>
        <end position="146"/>
    </location>
</feature>
<evidence type="ECO:0000313" key="3">
    <source>
        <dbReference type="Proteomes" id="UP000688137"/>
    </source>
</evidence>
<organism evidence="2 3">
    <name type="scientific">Paramecium primaurelia</name>
    <dbReference type="NCBI Taxonomy" id="5886"/>
    <lineage>
        <taxon>Eukaryota</taxon>
        <taxon>Sar</taxon>
        <taxon>Alveolata</taxon>
        <taxon>Ciliophora</taxon>
        <taxon>Intramacronucleata</taxon>
        <taxon>Oligohymenophorea</taxon>
        <taxon>Peniculida</taxon>
        <taxon>Parameciidae</taxon>
        <taxon>Paramecium</taxon>
    </lineage>
</organism>
<dbReference type="AlphaFoldDB" id="A0A8S1K6X9"/>
<sequence>MEESLFHCYHEMIPIASFSESPLLQKEEQPLIDEAYTEKLIVENQMIKSNRIQRIFDIQHKLNKPKQSYKVELELSIILLREMKINRQLEFFMLISILIDSLIRLNSYIYLFLLLVDKESDGKILLYYLIIIPRFYFFLSLIRMLFRKLHLYRNQPILMIIVLFRQNFTNKNMIEEASKEWYDWRNESSQFNLKQLVIYLLTPNELSYFQLKSLKNGVKTYIVTSFILKTIEIVMFSPIMLILLNFNEKIMSKQFLIPNGYQKFTLVLIYIDGIKYIFFSIFYLTKRNYQINKF</sequence>
<proteinExistence type="predicted"/>
<keyword evidence="1" id="KW-0472">Membrane</keyword>
<evidence type="ECO:0008006" key="4">
    <source>
        <dbReference type="Google" id="ProtNLM"/>
    </source>
</evidence>
<accession>A0A8S1K6X9</accession>
<keyword evidence="1" id="KW-1133">Transmembrane helix</keyword>
<evidence type="ECO:0000256" key="1">
    <source>
        <dbReference type="SAM" id="Phobius"/>
    </source>
</evidence>
<feature type="transmembrane region" description="Helical" evidence="1">
    <location>
        <begin position="91"/>
        <end position="113"/>
    </location>
</feature>
<dbReference type="Proteomes" id="UP000688137">
    <property type="component" value="Unassembled WGS sequence"/>
</dbReference>
<comment type="caution">
    <text evidence="2">The sequence shown here is derived from an EMBL/GenBank/DDBJ whole genome shotgun (WGS) entry which is preliminary data.</text>
</comment>